<protein>
    <submittedName>
        <fullName evidence="1">Metal-dependent hydrolase</fullName>
    </submittedName>
</protein>
<dbReference type="EMBL" id="JALKII010000007">
    <property type="protein sequence ID" value="MCK0538239.1"/>
    <property type="molecule type" value="Genomic_DNA"/>
</dbReference>
<dbReference type="PIRSF" id="PIRSF007580">
    <property type="entry name" value="UCP07580"/>
    <property type="match status" value="1"/>
</dbReference>
<sequence>MNMAVLPIRRDLSFNLPADKATDWHEAGMHVAQFFNTLSLFFPVGERFFIDSVRHYRDRITDPELKKAVTAFIGQEAMHGREHEELNDLLEQAGVPVKGQEQFVYKLLKGVQKYSPKHFQLAVTVALEHLTAILANSVLSNPETLGDSDERFVALWNWHALEETEHKAVAFDVYDKVMGKTLYSYALRTSTLVLATGIFMSLQYPFYIENVRRKGGLFNVRGWAKSLQYQWGRPGTLRKSVGDWFSWFKPGFHPWDHDNSHFLKQLDTMLEVVLKEQKAA</sequence>
<keyword evidence="2" id="KW-1185">Reference proteome</keyword>
<dbReference type="Proteomes" id="UP001165524">
    <property type="component" value="Unassembled WGS sequence"/>
</dbReference>
<name>A0ABT0E8S9_9GAMM</name>
<dbReference type="Pfam" id="PF10118">
    <property type="entry name" value="Metal_hydrol"/>
    <property type="match status" value="1"/>
</dbReference>
<reference evidence="1" key="1">
    <citation type="submission" date="2022-04" db="EMBL/GenBank/DDBJ databases">
        <title>Alcanivorax sp. CY1518 draft genome sequence.</title>
        <authorList>
            <person name="Zhao G."/>
            <person name="An M."/>
        </authorList>
    </citation>
    <scope>NUCLEOTIDE SEQUENCE</scope>
    <source>
        <strain evidence="1">CY1518</strain>
    </source>
</reference>
<dbReference type="RefSeq" id="WP_246952676.1">
    <property type="nucleotide sequence ID" value="NZ_JALKII010000007.1"/>
</dbReference>
<evidence type="ECO:0000313" key="2">
    <source>
        <dbReference type="Proteomes" id="UP001165524"/>
    </source>
</evidence>
<comment type="caution">
    <text evidence="1">The sequence shown here is derived from an EMBL/GenBank/DDBJ whole genome shotgun (WGS) entry which is preliminary data.</text>
</comment>
<evidence type="ECO:0000313" key="1">
    <source>
        <dbReference type="EMBL" id="MCK0538239.1"/>
    </source>
</evidence>
<accession>A0ABT0E8S9</accession>
<proteinExistence type="predicted"/>
<dbReference type="GO" id="GO:0016787">
    <property type="term" value="F:hydrolase activity"/>
    <property type="evidence" value="ECO:0007669"/>
    <property type="project" value="UniProtKB-KW"/>
</dbReference>
<dbReference type="PANTHER" id="PTHR39456">
    <property type="entry name" value="METAL-DEPENDENT HYDROLASE"/>
    <property type="match status" value="1"/>
</dbReference>
<gene>
    <name evidence="1" type="ORF">MU846_11015</name>
</gene>
<dbReference type="InterPro" id="IPR016516">
    <property type="entry name" value="UCP07580"/>
</dbReference>
<dbReference type="PANTHER" id="PTHR39456:SF1">
    <property type="entry name" value="METAL-DEPENDENT HYDROLASE"/>
    <property type="match status" value="1"/>
</dbReference>
<organism evidence="1 2">
    <name type="scientific">Alcanivorax quisquiliarum</name>
    <dbReference type="NCBI Taxonomy" id="2933565"/>
    <lineage>
        <taxon>Bacteria</taxon>
        <taxon>Pseudomonadati</taxon>
        <taxon>Pseudomonadota</taxon>
        <taxon>Gammaproteobacteria</taxon>
        <taxon>Oceanospirillales</taxon>
        <taxon>Alcanivoracaceae</taxon>
        <taxon>Alcanivorax</taxon>
    </lineage>
</organism>
<keyword evidence="1" id="KW-0378">Hydrolase</keyword>